<sequence>MPSNLRLPIRWLFAVVALMLISEAATAEEGDFSADCSDGISATRSIYPAMKDARTFLSVENIKAYRATISKRAGKISITLAGADFETTLGGDGWKQVTLWDDTKQLAISVERPGPHPSISVYRLDISGRAGLLTTTIARFGQSQPDIAEVSAVKCDITY</sequence>
<comment type="caution">
    <text evidence="2">The sequence shown here is derived from an EMBL/GenBank/DDBJ whole genome shotgun (WGS) entry which is preliminary data.</text>
</comment>
<evidence type="ECO:0000313" key="3">
    <source>
        <dbReference type="Proteomes" id="UP001430065"/>
    </source>
</evidence>
<keyword evidence="1" id="KW-0732">Signal</keyword>
<feature type="chain" id="PRO_5045363052" evidence="1">
    <location>
        <begin position="28"/>
        <end position="159"/>
    </location>
</feature>
<dbReference type="Proteomes" id="UP001430065">
    <property type="component" value="Unassembled WGS sequence"/>
</dbReference>
<dbReference type="RefSeq" id="WP_204634432.1">
    <property type="nucleotide sequence ID" value="NZ_JADIKC010000001.1"/>
</dbReference>
<evidence type="ECO:0000256" key="1">
    <source>
        <dbReference type="SAM" id="SignalP"/>
    </source>
</evidence>
<gene>
    <name evidence="2" type="ORF">ISP20_02265</name>
</gene>
<organism evidence="2 3">
    <name type="scientific">Dyella kyungheensis</name>
    <dbReference type="NCBI Taxonomy" id="1242174"/>
    <lineage>
        <taxon>Bacteria</taxon>
        <taxon>Pseudomonadati</taxon>
        <taxon>Pseudomonadota</taxon>
        <taxon>Gammaproteobacteria</taxon>
        <taxon>Lysobacterales</taxon>
        <taxon>Rhodanobacteraceae</taxon>
        <taxon>Dyella</taxon>
    </lineage>
</organism>
<name>A0ABS2JM22_9GAMM</name>
<protein>
    <submittedName>
        <fullName evidence="2">Uncharacterized protein</fullName>
    </submittedName>
</protein>
<accession>A0ABS2JM22</accession>
<feature type="signal peptide" evidence="1">
    <location>
        <begin position="1"/>
        <end position="27"/>
    </location>
</feature>
<evidence type="ECO:0000313" key="2">
    <source>
        <dbReference type="EMBL" id="MBM7119973.1"/>
    </source>
</evidence>
<keyword evidence="3" id="KW-1185">Reference proteome</keyword>
<dbReference type="EMBL" id="JADIKC010000001">
    <property type="protein sequence ID" value="MBM7119973.1"/>
    <property type="molecule type" value="Genomic_DNA"/>
</dbReference>
<reference evidence="2 3" key="1">
    <citation type="submission" date="2020-10" db="EMBL/GenBank/DDBJ databases">
        <title>Phylogeny of dyella-like bacteria.</title>
        <authorList>
            <person name="Fu J."/>
        </authorList>
    </citation>
    <scope>NUCLEOTIDE SEQUENCE [LARGE SCALE GENOMIC DNA]</scope>
    <source>
        <strain evidence="2 3">THG-B117</strain>
    </source>
</reference>
<proteinExistence type="predicted"/>